<evidence type="ECO:0000313" key="8">
    <source>
        <dbReference type="Proteomes" id="UP000741863"/>
    </source>
</evidence>
<keyword evidence="3 5" id="KW-0220">Diaminopimelate biosynthesis</keyword>
<feature type="active site" description="Proton acceptor" evidence="5">
    <location>
        <position position="130"/>
    </location>
</feature>
<dbReference type="InterPro" id="IPR002933">
    <property type="entry name" value="Peptidase_M20"/>
</dbReference>
<dbReference type="GO" id="GO:0050118">
    <property type="term" value="F:N-acetyldiaminopimelate deacetylase activity"/>
    <property type="evidence" value="ECO:0007669"/>
    <property type="project" value="UniProtKB-EC"/>
</dbReference>
<evidence type="ECO:0000256" key="1">
    <source>
        <dbReference type="ARBA" id="ARBA00022605"/>
    </source>
</evidence>
<dbReference type="Gene3D" id="3.40.630.10">
    <property type="entry name" value="Zn peptidases"/>
    <property type="match status" value="1"/>
</dbReference>
<feature type="domain" description="Peptidase M20 dimerisation" evidence="6">
    <location>
        <begin position="179"/>
        <end position="266"/>
    </location>
</feature>
<keyword evidence="4 5" id="KW-0457">Lysine biosynthesis</keyword>
<evidence type="ECO:0000313" key="7">
    <source>
        <dbReference type="EMBL" id="MBM7634555.1"/>
    </source>
</evidence>
<evidence type="ECO:0000256" key="3">
    <source>
        <dbReference type="ARBA" id="ARBA00022915"/>
    </source>
</evidence>
<keyword evidence="1 5" id="KW-0028">Amino-acid biosynthesis</keyword>
<evidence type="ECO:0000256" key="4">
    <source>
        <dbReference type="ARBA" id="ARBA00023154"/>
    </source>
</evidence>
<reference evidence="7 8" key="1">
    <citation type="submission" date="2021-01" db="EMBL/GenBank/DDBJ databases">
        <title>Genomic Encyclopedia of Type Strains, Phase IV (KMG-IV): sequencing the most valuable type-strain genomes for metagenomic binning, comparative biology and taxonomic classification.</title>
        <authorList>
            <person name="Goeker M."/>
        </authorList>
    </citation>
    <scope>NUCLEOTIDE SEQUENCE [LARGE SCALE GENOMIC DNA]</scope>
    <source>
        <strain evidence="7 8">DSM 25540</strain>
    </source>
</reference>
<dbReference type="SUPFAM" id="SSF53187">
    <property type="entry name" value="Zn-dependent exopeptidases"/>
    <property type="match status" value="1"/>
</dbReference>
<gene>
    <name evidence="7" type="ORF">JOD17_003677</name>
</gene>
<sequence length="377" mass="42372">MIYSDDVMIELRRDFHKIPEPGFEEFKTSARIKKQVDDMPQEYLTIEPWETGYFIKVQGSNPSQTIGYRTDIDGLPVDEKTGLPFASEHEGFMHACGHDFHMTIALSLLNHFAHEQPKDNLLFIFQPAEEGPGGAEPMMQSAIFKQWKPDWMMALHVDPLRQVGTISTKPGLLFANTGEFNLHLEGKGGHAAFPHDANDMVVASSYMVTQLQSIISRRINPLDSAVITIGKIESGKKENIIADRADTEGTIRTRSKEAMQLVKQNILDMGEGISKSFQCNVDVEWGSSYKQVWNDEARVSSFMNFVEADPNVQFELSKEAMTGEDFGFFLDEIPGFMFWLGVDGEAGLHEPTLNPKEAAIPIAVETVKNYLTSEMKR</sequence>
<organism evidence="7 8">
    <name type="scientific">Geomicrobium sediminis</name>
    <dbReference type="NCBI Taxonomy" id="1347788"/>
    <lineage>
        <taxon>Bacteria</taxon>
        <taxon>Bacillati</taxon>
        <taxon>Bacillota</taxon>
        <taxon>Bacilli</taxon>
        <taxon>Bacillales</taxon>
        <taxon>Geomicrobium</taxon>
    </lineage>
</organism>
<dbReference type="RefSeq" id="WP_204699374.1">
    <property type="nucleotide sequence ID" value="NZ_JAFBEC010000014.1"/>
</dbReference>
<dbReference type="CDD" id="cd05670">
    <property type="entry name" value="M20_Acy1_YkuR-like"/>
    <property type="match status" value="1"/>
</dbReference>
<dbReference type="NCBIfam" id="TIGR01891">
    <property type="entry name" value="amidohydrolases"/>
    <property type="match status" value="1"/>
</dbReference>
<comment type="similarity">
    <text evidence="5">Belongs to the peptidase M20A family. N-acetyldiaminopimelate deacetylase subfamily.</text>
</comment>
<dbReference type="InterPro" id="IPR017439">
    <property type="entry name" value="Amidohydrolase"/>
</dbReference>
<dbReference type="SUPFAM" id="SSF55031">
    <property type="entry name" value="Bacterial exopeptidase dimerisation domain"/>
    <property type="match status" value="1"/>
</dbReference>
<dbReference type="PANTHER" id="PTHR11014:SF98">
    <property type="entry name" value="N-ACETYLDIAMINOPIMELATE DEACETYLASE"/>
    <property type="match status" value="1"/>
</dbReference>
<dbReference type="EC" id="3.5.1.47" evidence="5"/>
<proteinExistence type="inferred from homology"/>
<dbReference type="HAMAP" id="MF_01692">
    <property type="entry name" value="DapEL"/>
    <property type="match status" value="1"/>
</dbReference>
<name>A0ABS2PHP1_9BACL</name>
<keyword evidence="2 5" id="KW-0378">Hydrolase</keyword>
<evidence type="ECO:0000256" key="5">
    <source>
        <dbReference type="HAMAP-Rule" id="MF_01692"/>
    </source>
</evidence>
<comment type="catalytic activity">
    <reaction evidence="5">
        <text>N-acetyl-(2S,6S)-2,6-diaminopimelate + H2O = (2S,6S)-2,6-diaminopimelate + acetate</text>
        <dbReference type="Rhea" id="RHEA:20405"/>
        <dbReference type="ChEBI" id="CHEBI:15377"/>
        <dbReference type="ChEBI" id="CHEBI:30089"/>
        <dbReference type="ChEBI" id="CHEBI:57609"/>
        <dbReference type="ChEBI" id="CHEBI:58767"/>
        <dbReference type="EC" id="3.5.1.47"/>
    </reaction>
</comment>
<comment type="pathway">
    <text evidence="5">Amino-acid biosynthesis; L-lysine biosynthesis via DAP pathway; LL-2,6-diaminopimelate from (S)-tetrahydrodipicolinate (acetylase route): step 3/3.</text>
</comment>
<feature type="active site" evidence="5">
    <location>
        <position position="71"/>
    </location>
</feature>
<dbReference type="InterPro" id="IPR011650">
    <property type="entry name" value="Peptidase_M20_dimer"/>
</dbReference>
<dbReference type="Proteomes" id="UP000741863">
    <property type="component" value="Unassembled WGS sequence"/>
</dbReference>
<keyword evidence="8" id="KW-1185">Reference proteome</keyword>
<comment type="caution">
    <text evidence="7">The sequence shown here is derived from an EMBL/GenBank/DDBJ whole genome shotgun (WGS) entry which is preliminary data.</text>
</comment>
<dbReference type="Pfam" id="PF07687">
    <property type="entry name" value="M20_dimer"/>
    <property type="match status" value="1"/>
</dbReference>
<dbReference type="Pfam" id="PF01546">
    <property type="entry name" value="Peptidase_M20"/>
    <property type="match status" value="1"/>
</dbReference>
<dbReference type="PIRSF" id="PIRSF005962">
    <property type="entry name" value="Pept_M20D_amidohydro"/>
    <property type="match status" value="1"/>
</dbReference>
<evidence type="ECO:0000256" key="2">
    <source>
        <dbReference type="ARBA" id="ARBA00022801"/>
    </source>
</evidence>
<dbReference type="Gene3D" id="3.30.70.360">
    <property type="match status" value="1"/>
</dbReference>
<protein>
    <recommendedName>
        <fullName evidence="5">N-acetyldiaminopimelate deacetylase</fullName>
        <ecNumber evidence="5">3.5.1.47</ecNumber>
    </recommendedName>
</protein>
<dbReference type="InterPro" id="IPR023905">
    <property type="entry name" value="AcetylDAP_deacetylase"/>
</dbReference>
<evidence type="ECO:0000259" key="6">
    <source>
        <dbReference type="Pfam" id="PF07687"/>
    </source>
</evidence>
<dbReference type="EMBL" id="JAFBEC010000014">
    <property type="protein sequence ID" value="MBM7634555.1"/>
    <property type="molecule type" value="Genomic_DNA"/>
</dbReference>
<comment type="function">
    <text evidence="5">Catalyzes the conversion of N-acetyl-diaminopimelate to diaminopimelate and acetate.</text>
</comment>
<dbReference type="InterPro" id="IPR036264">
    <property type="entry name" value="Bact_exopeptidase_dim_dom"/>
</dbReference>
<dbReference type="PANTHER" id="PTHR11014">
    <property type="entry name" value="PEPTIDASE M20 FAMILY MEMBER"/>
    <property type="match status" value="1"/>
</dbReference>
<accession>A0ABS2PHP1</accession>